<evidence type="ECO:0000256" key="2">
    <source>
        <dbReference type="SAM" id="SignalP"/>
    </source>
</evidence>
<dbReference type="InterPro" id="IPR017801">
    <property type="entry name" value="DUF3738"/>
</dbReference>
<dbReference type="RefSeq" id="WP_083345691.1">
    <property type="nucleotide sequence ID" value="NZ_LT629690.1"/>
</dbReference>
<accession>A0A1G7MHN2</accession>
<dbReference type="EMBL" id="LT629690">
    <property type="protein sequence ID" value="SDF61255.1"/>
    <property type="molecule type" value="Genomic_DNA"/>
</dbReference>
<organism evidence="3 4">
    <name type="scientific">Terriglobus roseus</name>
    <dbReference type="NCBI Taxonomy" id="392734"/>
    <lineage>
        <taxon>Bacteria</taxon>
        <taxon>Pseudomonadati</taxon>
        <taxon>Acidobacteriota</taxon>
        <taxon>Terriglobia</taxon>
        <taxon>Terriglobales</taxon>
        <taxon>Acidobacteriaceae</taxon>
        <taxon>Terriglobus</taxon>
    </lineage>
</organism>
<dbReference type="Proteomes" id="UP000182427">
    <property type="component" value="Chromosome I"/>
</dbReference>
<reference evidence="3 4" key="1">
    <citation type="submission" date="2016-10" db="EMBL/GenBank/DDBJ databases">
        <authorList>
            <person name="de Groot N.N."/>
        </authorList>
    </citation>
    <scope>NUCLEOTIDE SEQUENCE [LARGE SCALE GENOMIC DNA]</scope>
    <source>
        <strain evidence="3 4">GAS232</strain>
    </source>
</reference>
<keyword evidence="2" id="KW-0732">Signal</keyword>
<gene>
    <name evidence="3" type="ORF">SAMN05444167_2810</name>
</gene>
<dbReference type="OrthoDB" id="102180at2"/>
<dbReference type="NCBIfam" id="TIGR03435">
    <property type="entry name" value="Soli_TIGR03435"/>
    <property type="match status" value="2"/>
</dbReference>
<dbReference type="AlphaFoldDB" id="A0A1G7MHN2"/>
<protein>
    <submittedName>
        <fullName evidence="3">Soil-associated protein, TIGR03435 family</fullName>
    </submittedName>
</protein>
<evidence type="ECO:0000313" key="3">
    <source>
        <dbReference type="EMBL" id="SDF61255.1"/>
    </source>
</evidence>
<feature type="signal peptide" evidence="2">
    <location>
        <begin position="1"/>
        <end position="20"/>
    </location>
</feature>
<dbReference type="Pfam" id="PF12543">
    <property type="entry name" value="DUF3738"/>
    <property type="match status" value="2"/>
</dbReference>
<keyword evidence="4" id="KW-1185">Reference proteome</keyword>
<proteinExistence type="predicted"/>
<evidence type="ECO:0000256" key="1">
    <source>
        <dbReference type="SAM" id="MobiDB-lite"/>
    </source>
</evidence>
<feature type="region of interest" description="Disordered" evidence="1">
    <location>
        <begin position="400"/>
        <end position="423"/>
    </location>
</feature>
<feature type="compositionally biased region" description="Basic and acidic residues" evidence="1">
    <location>
        <begin position="408"/>
        <end position="421"/>
    </location>
</feature>
<sequence length="535" mass="58708">MKRLLSVLGMFCVVSAVALAQEKPATKPSFVIADVHDSPYARQVYSVGGPMHGDRYNLRQSTLVDIIALAYGVKPEMVQGGPSWLEMRRFDVVAKADPKTSEADQKLMLQSLLAERFGLVMHKGEAPLPAYVLTAPGGKTKMKQSPEDAERNCKPQNGQEMAGGAPLNVISCSGFSADEIATLLAQVANNYLPDPVLNQTRLEGKWEFTIKWTDMRQRAKAGAEAVSIFNSVQNDLGLMLERKTAPRPVWIVDRASETPTPNSPAVAKELPPLPMPQFEVSTIKPSGPNSKPGGMIRNGQMTLSMIPIKFLLTYAWDFNPNDPQMIVNMPAWIETDKFDIVAKAAMPEPVAGQLPPQIEDRELRLMLQQLLMERFNMKVHMEERPIEAYTIYADHPKLKAADPTSRTHCKEGPGPDGKDPRQANPMLTALFTCQNVSMRELAAQLAEFATGYVYTLPVDATGLTGRYDLTMAWSSASLTVLKPPPAPGQPVSSDPDGAVTLDEAMHSQLGLKMVKTKRPVQVLVIDHVEETPTAN</sequence>
<name>A0A1G7MHN2_9BACT</name>
<evidence type="ECO:0000313" key="4">
    <source>
        <dbReference type="Proteomes" id="UP000182427"/>
    </source>
</evidence>
<feature type="chain" id="PRO_5009241926" evidence="2">
    <location>
        <begin position="21"/>
        <end position="535"/>
    </location>
</feature>